<dbReference type="PRINTS" id="PR00390">
    <property type="entry name" value="PHPHLIPASEC"/>
</dbReference>
<dbReference type="SUPFAM" id="SSF51695">
    <property type="entry name" value="PLC-like phosphodiesterases"/>
    <property type="match status" value="1"/>
</dbReference>
<evidence type="ECO:0000256" key="4">
    <source>
        <dbReference type="ARBA" id="ARBA00023098"/>
    </source>
</evidence>
<dbReference type="InterPro" id="IPR001192">
    <property type="entry name" value="PI-PLC_fam"/>
</dbReference>
<dbReference type="GO" id="GO:0004435">
    <property type="term" value="F:phosphatidylinositol-4,5-bisphosphate phospholipase C activity"/>
    <property type="evidence" value="ECO:0007669"/>
    <property type="project" value="UniProtKB-EC"/>
</dbReference>
<comment type="catalytic activity">
    <reaction evidence="5">
        <text>a 1,2-diacyl-sn-glycero-3-phospho-(1D-myo-inositol-4,5-bisphosphate) + H2O = 1D-myo-inositol 1,4,5-trisphosphate + a 1,2-diacyl-sn-glycerol + H(+)</text>
        <dbReference type="Rhea" id="RHEA:33179"/>
        <dbReference type="ChEBI" id="CHEBI:15377"/>
        <dbReference type="ChEBI" id="CHEBI:15378"/>
        <dbReference type="ChEBI" id="CHEBI:17815"/>
        <dbReference type="ChEBI" id="CHEBI:58456"/>
        <dbReference type="ChEBI" id="CHEBI:203600"/>
        <dbReference type="EC" id="3.1.4.11"/>
    </reaction>
</comment>
<evidence type="ECO:0000313" key="8">
    <source>
        <dbReference type="Proteomes" id="UP000275846"/>
    </source>
</evidence>
<evidence type="ECO:0000256" key="3">
    <source>
        <dbReference type="ARBA" id="ARBA00022963"/>
    </source>
</evidence>
<dbReference type="STRING" id="70667.A0A183TPB4"/>
<dbReference type="PANTHER" id="PTHR10336:SF36">
    <property type="entry name" value="1-PHOSPHATIDYLINOSITOL 4,5-BISPHOSPHATE PHOSPHODIESTERASE BETA-4"/>
    <property type="match status" value="1"/>
</dbReference>
<accession>A0A183TPB4</accession>
<dbReference type="AlphaFoldDB" id="A0A183TPB4"/>
<dbReference type="EMBL" id="UYSU01044133">
    <property type="protein sequence ID" value="VDM04698.1"/>
    <property type="molecule type" value="Genomic_DNA"/>
</dbReference>
<evidence type="ECO:0000313" key="9">
    <source>
        <dbReference type="WBParaSite" id="SSLN_0001899901-mRNA-1"/>
    </source>
</evidence>
<dbReference type="GO" id="GO:0046488">
    <property type="term" value="P:phosphatidylinositol metabolic process"/>
    <property type="evidence" value="ECO:0007669"/>
    <property type="project" value="TreeGrafter"/>
</dbReference>
<organism evidence="9">
    <name type="scientific">Schistocephalus solidus</name>
    <name type="common">Tapeworm</name>
    <dbReference type="NCBI Taxonomy" id="70667"/>
    <lineage>
        <taxon>Eukaryota</taxon>
        <taxon>Metazoa</taxon>
        <taxon>Spiralia</taxon>
        <taxon>Lophotrochozoa</taxon>
        <taxon>Platyhelminthes</taxon>
        <taxon>Cestoda</taxon>
        <taxon>Eucestoda</taxon>
        <taxon>Diphyllobothriidea</taxon>
        <taxon>Diphyllobothriidae</taxon>
        <taxon>Schistocephalus</taxon>
    </lineage>
</organism>
<dbReference type="GO" id="GO:0051209">
    <property type="term" value="P:release of sequestered calcium ion into cytosol"/>
    <property type="evidence" value="ECO:0007669"/>
    <property type="project" value="TreeGrafter"/>
</dbReference>
<dbReference type="PANTHER" id="PTHR10336">
    <property type="entry name" value="PHOSPHOINOSITIDE-SPECIFIC PHOSPHOLIPASE C FAMILY PROTEIN"/>
    <property type="match status" value="1"/>
</dbReference>
<feature type="domain" description="PI-PLC Y-box" evidence="6">
    <location>
        <begin position="1"/>
        <end position="54"/>
    </location>
</feature>
<dbReference type="EC" id="3.1.4.11" evidence="1 5"/>
<proteinExistence type="predicted"/>
<dbReference type="Pfam" id="PF00387">
    <property type="entry name" value="PI-PLC-Y"/>
    <property type="match status" value="1"/>
</dbReference>
<dbReference type="InterPro" id="IPR017946">
    <property type="entry name" value="PLC-like_Pdiesterase_TIM-brl"/>
</dbReference>
<dbReference type="GO" id="GO:0048015">
    <property type="term" value="P:phosphatidylinositol-mediated signaling"/>
    <property type="evidence" value="ECO:0007669"/>
    <property type="project" value="TreeGrafter"/>
</dbReference>
<protein>
    <recommendedName>
        <fullName evidence="1 5">Phosphoinositide phospholipase C</fullName>
        <ecNumber evidence="1 5">3.1.4.11</ecNumber>
    </recommendedName>
</protein>
<dbReference type="Proteomes" id="UP000275846">
    <property type="component" value="Unassembled WGS sequence"/>
</dbReference>
<dbReference type="OrthoDB" id="269822at2759"/>
<dbReference type="InterPro" id="IPR001711">
    <property type="entry name" value="PLipase_C_Pinositol-sp_Y"/>
</dbReference>
<keyword evidence="8" id="KW-1185">Reference proteome</keyword>
<dbReference type="SMART" id="SM00149">
    <property type="entry name" value="PLCYc"/>
    <property type="match status" value="1"/>
</dbReference>
<keyword evidence="4 5" id="KW-0443">Lipid metabolism</keyword>
<evidence type="ECO:0000259" key="6">
    <source>
        <dbReference type="PROSITE" id="PS50008"/>
    </source>
</evidence>
<dbReference type="GO" id="GO:0016042">
    <property type="term" value="P:lipid catabolic process"/>
    <property type="evidence" value="ECO:0007669"/>
    <property type="project" value="UniProtKB-KW"/>
</dbReference>
<reference evidence="9" key="1">
    <citation type="submission" date="2016-06" db="UniProtKB">
        <authorList>
            <consortium name="WormBaseParasite"/>
        </authorList>
    </citation>
    <scope>IDENTIFICATION</scope>
</reference>
<evidence type="ECO:0000256" key="1">
    <source>
        <dbReference type="ARBA" id="ARBA00012368"/>
    </source>
</evidence>
<evidence type="ECO:0000256" key="2">
    <source>
        <dbReference type="ARBA" id="ARBA00022801"/>
    </source>
</evidence>
<reference evidence="7 8" key="2">
    <citation type="submission" date="2018-11" db="EMBL/GenBank/DDBJ databases">
        <authorList>
            <consortium name="Pathogen Informatics"/>
        </authorList>
    </citation>
    <scope>NUCLEOTIDE SEQUENCE [LARGE SCALE GENOMIC DNA]</scope>
    <source>
        <strain evidence="7 8">NST_G2</strain>
    </source>
</reference>
<keyword evidence="2 5" id="KW-0378">Hydrolase</keyword>
<gene>
    <name evidence="7" type="ORF">SSLN_LOCUS18312</name>
</gene>
<evidence type="ECO:0000256" key="5">
    <source>
        <dbReference type="RuleBase" id="RU361133"/>
    </source>
</evidence>
<sequence length="54" mass="6206">MSRIYPRGNRVDSSNYMPQIFWNAGCQMVALNFQTPDLAMQLNQGRFEYNGNCG</sequence>
<dbReference type="PROSITE" id="PS50008">
    <property type="entry name" value="PIPLC_Y_DOMAIN"/>
    <property type="match status" value="1"/>
</dbReference>
<evidence type="ECO:0000313" key="7">
    <source>
        <dbReference type="EMBL" id="VDM04698.1"/>
    </source>
</evidence>
<name>A0A183TPB4_SCHSO</name>
<dbReference type="WBParaSite" id="SSLN_0001899901-mRNA-1">
    <property type="protein sequence ID" value="SSLN_0001899901-mRNA-1"/>
    <property type="gene ID" value="SSLN_0001899901"/>
</dbReference>
<dbReference type="Gene3D" id="3.20.20.190">
    <property type="entry name" value="Phosphatidylinositol (PI) phosphodiesterase"/>
    <property type="match status" value="1"/>
</dbReference>
<keyword evidence="3 5" id="KW-0442">Lipid degradation</keyword>